<keyword evidence="1" id="KW-0732">Signal</keyword>
<dbReference type="GO" id="GO:0004867">
    <property type="term" value="F:serine-type endopeptidase inhibitor activity"/>
    <property type="evidence" value="ECO:0007669"/>
    <property type="project" value="InterPro"/>
</dbReference>
<dbReference type="InterPro" id="IPR002223">
    <property type="entry name" value="Kunitz_BPTI"/>
</dbReference>
<dbReference type="AlphaFoldDB" id="V5H5L1"/>
<name>V5H5L1_IXORI</name>
<proteinExistence type="evidence at transcript level"/>
<organism evidence="3">
    <name type="scientific">Ixodes ricinus</name>
    <name type="common">Common tick</name>
    <name type="synonym">Acarus ricinus</name>
    <dbReference type="NCBI Taxonomy" id="34613"/>
    <lineage>
        <taxon>Eukaryota</taxon>
        <taxon>Metazoa</taxon>
        <taxon>Ecdysozoa</taxon>
        <taxon>Arthropoda</taxon>
        <taxon>Chelicerata</taxon>
        <taxon>Arachnida</taxon>
        <taxon>Acari</taxon>
        <taxon>Parasitiformes</taxon>
        <taxon>Ixodida</taxon>
        <taxon>Ixodoidea</taxon>
        <taxon>Ixodidae</taxon>
        <taxon>Ixodinae</taxon>
        <taxon>Ixodes</taxon>
    </lineage>
</organism>
<dbReference type="PROSITE" id="PS50279">
    <property type="entry name" value="BPTI_KUNITZ_2"/>
    <property type="match status" value="1"/>
</dbReference>
<feature type="domain" description="BPTI/Kunitz inhibitor" evidence="2">
    <location>
        <begin position="43"/>
        <end position="95"/>
    </location>
</feature>
<accession>V5H5L1</accession>
<evidence type="ECO:0000256" key="1">
    <source>
        <dbReference type="SAM" id="SignalP"/>
    </source>
</evidence>
<feature type="signal peptide" evidence="1">
    <location>
        <begin position="1"/>
        <end position="16"/>
    </location>
</feature>
<sequence length="291" mass="33806">MLFKISYFFLAIGTTGFRYCELADVADIAYDEYSEENDNQSVCSREPEIGRGRANVKGWAYYKNLDKCYVFYFGDAIFSGTENKFISESECNTACRANVPSKCYKSSPTSTGNGDRSMVTYNSTFGSCKMTLVDVRKDKDDNLFHNFESCKSECLAEDFRLCLNPTAKICDDSFYEYNFRTQTCEKTSHGYGYCRGFASSKECYKRCGVLVNKKCKLPIQNISVLRRTYNKVRVQQNQRQMRGISWLRRWRKQFWDSESMLEALRWSPQPMCPLPGHWKICGCWILYPILL</sequence>
<reference evidence="3" key="1">
    <citation type="journal article" date="2015" name="Sci. Rep.">
        <title>Tissue- and time-dependent transcription in Ixodes ricinus salivary glands and midguts when blood feeding on the vertebrate host.</title>
        <authorList>
            <person name="Kotsyfakis M."/>
            <person name="Schwarz A."/>
            <person name="Erhart J."/>
            <person name="Ribeiro J.M."/>
        </authorList>
    </citation>
    <scope>NUCLEOTIDE SEQUENCE</scope>
    <source>
        <tissue evidence="3">Salivary gland and midgut</tissue>
    </source>
</reference>
<protein>
    <recommendedName>
        <fullName evidence="2">BPTI/Kunitz inhibitor domain-containing protein</fullName>
    </recommendedName>
</protein>
<dbReference type="SUPFAM" id="SSF57362">
    <property type="entry name" value="BPTI-like"/>
    <property type="match status" value="2"/>
</dbReference>
<evidence type="ECO:0000259" key="2">
    <source>
        <dbReference type="PROSITE" id="PS50279"/>
    </source>
</evidence>
<dbReference type="Pfam" id="PF00014">
    <property type="entry name" value="Kunitz_BPTI"/>
    <property type="match status" value="1"/>
</dbReference>
<dbReference type="EMBL" id="GANP01014891">
    <property type="protein sequence ID" value="JAB69577.1"/>
    <property type="molecule type" value="mRNA"/>
</dbReference>
<dbReference type="SMART" id="SM00131">
    <property type="entry name" value="KU"/>
    <property type="match status" value="1"/>
</dbReference>
<feature type="chain" id="PRO_5004735157" description="BPTI/Kunitz inhibitor domain-containing protein" evidence="1">
    <location>
        <begin position="17"/>
        <end position="291"/>
    </location>
</feature>
<dbReference type="InterPro" id="IPR036880">
    <property type="entry name" value="Kunitz_BPTI_sf"/>
</dbReference>
<evidence type="ECO:0000313" key="3">
    <source>
        <dbReference type="EMBL" id="JAB69577.1"/>
    </source>
</evidence>
<dbReference type="Gene3D" id="4.10.410.10">
    <property type="entry name" value="Pancreatic trypsin inhibitor Kunitz domain"/>
    <property type="match status" value="1"/>
</dbReference>